<dbReference type="InterPro" id="IPR015919">
    <property type="entry name" value="Cadherin-like_sf"/>
</dbReference>
<dbReference type="PANTHER" id="PTHR24027:SF106">
    <property type="entry name" value="CADHERIN-18"/>
    <property type="match status" value="1"/>
</dbReference>
<keyword evidence="19" id="KW-1185">Reference proteome</keyword>
<comment type="function">
    <text evidence="14">Cadherins are calcium-dependent cell adhesion proteins.</text>
</comment>
<proteinExistence type="predicted"/>
<evidence type="ECO:0000256" key="9">
    <source>
        <dbReference type="ARBA" id="ARBA00022989"/>
    </source>
</evidence>
<feature type="domain" description="Cadherin" evidence="17">
    <location>
        <begin position="361"/>
        <end position="469"/>
    </location>
</feature>
<evidence type="ECO:0000256" key="1">
    <source>
        <dbReference type="ARBA" id="ARBA00004251"/>
    </source>
</evidence>
<comment type="subcellular location">
    <subcellularLocation>
        <location evidence="1 13">Cell membrane</location>
        <topology evidence="1 13">Single-pass type I membrane protein</topology>
    </subcellularLocation>
</comment>
<dbReference type="InterPro" id="IPR002126">
    <property type="entry name" value="Cadherin-like_dom"/>
</dbReference>
<dbReference type="SUPFAM" id="SSF49313">
    <property type="entry name" value="Cadherin-like"/>
    <property type="match status" value="5"/>
</dbReference>
<dbReference type="Ensembl" id="ENSCSET00000027143.1">
    <property type="protein sequence ID" value="ENSCSEP00000026785.1"/>
    <property type="gene ID" value="ENSCSEG00000017104.1"/>
</dbReference>
<keyword evidence="8 13" id="KW-0130">Cell adhesion</keyword>
<keyword evidence="4" id="KW-0479">Metal-binding</keyword>
<dbReference type="GO" id="GO:0034332">
    <property type="term" value="P:adherens junction organization"/>
    <property type="evidence" value="ECO:0007669"/>
    <property type="project" value="TreeGrafter"/>
</dbReference>
<dbReference type="Gene3D" id="2.60.40.60">
    <property type="entry name" value="Cadherins"/>
    <property type="match status" value="5"/>
</dbReference>
<dbReference type="GO" id="GO:0045296">
    <property type="term" value="F:cadherin binding"/>
    <property type="evidence" value="ECO:0007669"/>
    <property type="project" value="TreeGrafter"/>
</dbReference>
<evidence type="ECO:0000256" key="15">
    <source>
        <dbReference type="SAM" id="MobiDB-lite"/>
    </source>
</evidence>
<dbReference type="GO" id="GO:0016477">
    <property type="term" value="P:cell migration"/>
    <property type="evidence" value="ECO:0007669"/>
    <property type="project" value="TreeGrafter"/>
</dbReference>
<dbReference type="InterPro" id="IPR039808">
    <property type="entry name" value="Cadherin"/>
</dbReference>
<accession>A0A3P8WQ24</accession>
<dbReference type="InterPro" id="IPR020894">
    <property type="entry name" value="Cadherin_CS"/>
</dbReference>
<keyword evidence="7 12" id="KW-0106">Calcium</keyword>
<keyword evidence="11" id="KW-0325">Glycoprotein</keyword>
<dbReference type="GO" id="GO:0016342">
    <property type="term" value="C:catenin complex"/>
    <property type="evidence" value="ECO:0007669"/>
    <property type="project" value="TreeGrafter"/>
</dbReference>
<dbReference type="GO" id="GO:0044331">
    <property type="term" value="P:cell-cell adhesion mediated by cadherin"/>
    <property type="evidence" value="ECO:0007669"/>
    <property type="project" value="TreeGrafter"/>
</dbReference>
<keyword evidence="9 16" id="KW-1133">Transmembrane helix</keyword>
<feature type="domain" description="Cadherin" evidence="17">
    <location>
        <begin position="470"/>
        <end position="584"/>
    </location>
</feature>
<feature type="domain" description="Cadherin" evidence="17">
    <location>
        <begin position="280"/>
        <end position="360"/>
    </location>
</feature>
<feature type="compositionally biased region" description="Polar residues" evidence="15">
    <location>
        <begin position="147"/>
        <end position="157"/>
    </location>
</feature>
<reference evidence="18 19" key="1">
    <citation type="journal article" date="2014" name="Nat. Genet.">
        <title>Whole-genome sequence of a flatfish provides insights into ZW sex chromosome evolution and adaptation to a benthic lifestyle.</title>
        <authorList>
            <person name="Chen S."/>
            <person name="Zhang G."/>
            <person name="Shao C."/>
            <person name="Huang Q."/>
            <person name="Liu G."/>
            <person name="Zhang P."/>
            <person name="Song W."/>
            <person name="An N."/>
            <person name="Chalopin D."/>
            <person name="Volff J.N."/>
            <person name="Hong Y."/>
            <person name="Li Q."/>
            <person name="Sha Z."/>
            <person name="Zhou H."/>
            <person name="Xie M."/>
            <person name="Yu Q."/>
            <person name="Liu Y."/>
            <person name="Xiang H."/>
            <person name="Wang N."/>
            <person name="Wu K."/>
            <person name="Yang C."/>
            <person name="Zhou Q."/>
            <person name="Liao X."/>
            <person name="Yang L."/>
            <person name="Hu Q."/>
            <person name="Zhang J."/>
            <person name="Meng L."/>
            <person name="Jin L."/>
            <person name="Tian Y."/>
            <person name="Lian J."/>
            <person name="Yang J."/>
            <person name="Miao G."/>
            <person name="Liu S."/>
            <person name="Liang Z."/>
            <person name="Yan F."/>
            <person name="Li Y."/>
            <person name="Sun B."/>
            <person name="Zhang H."/>
            <person name="Zhang J."/>
            <person name="Zhu Y."/>
            <person name="Du M."/>
            <person name="Zhao Y."/>
            <person name="Schartl M."/>
            <person name="Tang Q."/>
            <person name="Wang J."/>
        </authorList>
    </citation>
    <scope>NUCLEOTIDE SEQUENCE</scope>
</reference>
<dbReference type="GO" id="GO:0016339">
    <property type="term" value="P:calcium-dependent cell-cell adhesion via plasma membrane cell adhesion molecules"/>
    <property type="evidence" value="ECO:0007669"/>
    <property type="project" value="TreeGrafter"/>
</dbReference>
<feature type="compositionally biased region" description="Polar residues" evidence="15">
    <location>
        <begin position="223"/>
        <end position="240"/>
    </location>
</feature>
<evidence type="ECO:0000256" key="2">
    <source>
        <dbReference type="ARBA" id="ARBA00022475"/>
    </source>
</evidence>
<dbReference type="PROSITE" id="PS50268">
    <property type="entry name" value="CADHERIN_2"/>
    <property type="match status" value="5"/>
</dbReference>
<evidence type="ECO:0000313" key="19">
    <source>
        <dbReference type="Proteomes" id="UP000265120"/>
    </source>
</evidence>
<feature type="domain" description="Cadherin" evidence="17">
    <location>
        <begin position="585"/>
        <end position="688"/>
    </location>
</feature>
<keyword evidence="2" id="KW-1003">Cell membrane</keyword>
<dbReference type="Proteomes" id="UP000265120">
    <property type="component" value="Chromosome 20"/>
</dbReference>
<evidence type="ECO:0000313" key="18">
    <source>
        <dbReference type="Ensembl" id="ENSCSEP00000026785.1"/>
    </source>
</evidence>
<dbReference type="PRINTS" id="PR00205">
    <property type="entry name" value="CADHERIN"/>
</dbReference>
<evidence type="ECO:0000256" key="10">
    <source>
        <dbReference type="ARBA" id="ARBA00023136"/>
    </source>
</evidence>
<evidence type="ECO:0000256" key="3">
    <source>
        <dbReference type="ARBA" id="ARBA00022692"/>
    </source>
</evidence>
<keyword evidence="3 13" id="KW-0812">Transmembrane</keyword>
<reference evidence="18" key="3">
    <citation type="submission" date="2025-09" db="UniProtKB">
        <authorList>
            <consortium name="Ensembl"/>
        </authorList>
    </citation>
    <scope>IDENTIFICATION</scope>
</reference>
<dbReference type="FunFam" id="2.60.40.60:FF:000017">
    <property type="entry name" value="Cadherin 24"/>
    <property type="match status" value="1"/>
</dbReference>
<dbReference type="GO" id="GO:0000902">
    <property type="term" value="P:cell morphogenesis"/>
    <property type="evidence" value="ECO:0007669"/>
    <property type="project" value="TreeGrafter"/>
</dbReference>
<dbReference type="GO" id="GO:0008013">
    <property type="term" value="F:beta-catenin binding"/>
    <property type="evidence" value="ECO:0007669"/>
    <property type="project" value="TreeGrafter"/>
</dbReference>
<dbReference type="PROSITE" id="PS00232">
    <property type="entry name" value="CADHERIN_1"/>
    <property type="match status" value="2"/>
</dbReference>
<evidence type="ECO:0000256" key="6">
    <source>
        <dbReference type="ARBA" id="ARBA00022737"/>
    </source>
</evidence>
<dbReference type="GO" id="GO:0005509">
    <property type="term" value="F:calcium ion binding"/>
    <property type="evidence" value="ECO:0007669"/>
    <property type="project" value="UniProtKB-UniRule"/>
</dbReference>
<dbReference type="PANTHER" id="PTHR24027">
    <property type="entry name" value="CADHERIN-23"/>
    <property type="match status" value="1"/>
</dbReference>
<feature type="region of interest" description="Disordered" evidence="15">
    <location>
        <begin position="110"/>
        <end position="252"/>
    </location>
</feature>
<evidence type="ECO:0000256" key="14">
    <source>
        <dbReference type="RuleBase" id="RU004357"/>
    </source>
</evidence>
<evidence type="ECO:0000256" key="5">
    <source>
        <dbReference type="ARBA" id="ARBA00022729"/>
    </source>
</evidence>
<feature type="transmembrane region" description="Helical" evidence="16">
    <location>
        <begin position="819"/>
        <end position="840"/>
    </location>
</feature>
<dbReference type="GO" id="GO:0005912">
    <property type="term" value="C:adherens junction"/>
    <property type="evidence" value="ECO:0007669"/>
    <property type="project" value="TreeGrafter"/>
</dbReference>
<evidence type="ECO:0000256" key="4">
    <source>
        <dbReference type="ARBA" id="ARBA00022723"/>
    </source>
</evidence>
<keyword evidence="6" id="KW-0677">Repeat</keyword>
<dbReference type="AlphaFoldDB" id="A0A3P8WQ24"/>
<feature type="compositionally biased region" description="Basic and acidic residues" evidence="15">
    <location>
        <begin position="179"/>
        <end position="195"/>
    </location>
</feature>
<dbReference type="CDD" id="cd11304">
    <property type="entry name" value="Cadherin_repeat"/>
    <property type="match status" value="4"/>
</dbReference>
<dbReference type="STRING" id="244447.ENSCSEP00000026785"/>
<evidence type="ECO:0000256" key="7">
    <source>
        <dbReference type="ARBA" id="ARBA00022837"/>
    </source>
</evidence>
<protein>
    <recommendedName>
        <fullName evidence="17">Cadherin domain-containing protein</fullName>
    </recommendedName>
</protein>
<evidence type="ECO:0000256" key="8">
    <source>
        <dbReference type="ARBA" id="ARBA00022889"/>
    </source>
</evidence>
<dbReference type="Pfam" id="PF01049">
    <property type="entry name" value="CADH_Y-type_LIR"/>
    <property type="match status" value="1"/>
</dbReference>
<keyword evidence="5" id="KW-0732">Signal</keyword>
<evidence type="ECO:0000259" key="17">
    <source>
        <dbReference type="PROSITE" id="PS50268"/>
    </source>
</evidence>
<evidence type="ECO:0000256" key="13">
    <source>
        <dbReference type="RuleBase" id="RU003318"/>
    </source>
</evidence>
<dbReference type="InterPro" id="IPR000233">
    <property type="entry name" value="Cadherin_Y-type_LIR"/>
</dbReference>
<dbReference type="InParanoid" id="A0A3P8WQ24"/>
<sequence>MPIVVQHSGGERETFFTMNVPAGLAVVFCLCPLGVFLCLISKGCYGIQINTNSVPSWYPNRRLLSEPTTIPSQSLDKQTIHLLPSQHLNSSQNIGNKFQSLESVFHPVENHMANKPRGPSATHQEISRSTKDSSSLRQVLSYKLSAPQETKISLNNDDTPEPRQGSQLKPKTSSEELPESEKSSESKYNPDEKHNTFVNMNPGQQHYPAPLTKPNPHAKLHFTSKTNVNTKPDQANLSRTSTREERGSQQRPKRGWIRNQFFVLEEQIGPEPQYVGKLQSNSDKGDGSVRYILSGEGAGSVFIIDETTGDLHAAKRLDREKKSQYVLRARVIERRTNRSLEAESEFIIKVQDVNDNAPTFPGGPYSASVPEMCDVGTSAFHITASDADDPSYGNSAKILYSILEGEPYFSVDAKTGVIRTAVSNLDRETRDHYAVVIQAKDMAGSVGGLSGSTTVNINITDVNDNPPKFTQKSYQLYVPELAAVGKTVGRIRASDEDEGQNAEMTYSITNADAAAIFAITTDDDGREGIISLKQPLNYEKKKVHTLNIEGYNTHIDSRFFHLGPFKDFTSLRVIVGDVDEPPVFSMDYYIMDVYENSPVGTQVGTVTAMDPDSTNSPLRYFLNNEDRPLYFTIGVNSGIVRTTKVLDREEKSWHNITVTAAEVDNPHMVSHVIVTIQVLDVNDNIPFIYGGNSAVTVCSSTKNGQVVQTIRAADLDNFANGKFSFYVPTENQFNSSFMVKDNGDSTASIISRRPEGFGQYRDQFFNLVMVVADGGEPSLSSTTTLFLRVCDCQKNPRGRSSNTCQSQAFLSSAGLSTGAFVAIMLCILILLAIVLLFTLLRNKKTQKETLILSEEDIRENVVTYDDEGGGEADTEAFDIAALRNPKASQPRWQHHTYLDHGANVHEEEEEGVEVELNDEGFVVMRRRKKPDHVEYGNYSPESEPAWFIINCTPQEISQSAPSHLLEDLDVIQQILQHKVSEVDSDTRGPPYDSLQTYAYEGLGSLAGSISSLGLNSAVPEFNCADLDDWMPDIQLLDETAAD</sequence>
<evidence type="ECO:0000256" key="11">
    <source>
        <dbReference type="ARBA" id="ARBA00023180"/>
    </source>
</evidence>
<dbReference type="OMA" id="EAVAWHN"/>
<reference evidence="18" key="2">
    <citation type="submission" date="2025-08" db="UniProtKB">
        <authorList>
            <consortium name="Ensembl"/>
        </authorList>
    </citation>
    <scope>IDENTIFICATION</scope>
</reference>
<dbReference type="GO" id="GO:0002009">
    <property type="term" value="P:morphogenesis of an epithelium"/>
    <property type="evidence" value="ECO:0007669"/>
    <property type="project" value="UniProtKB-ARBA"/>
</dbReference>
<dbReference type="FunFam" id="2.60.40.60:FF:000009">
    <property type="entry name" value="Cadherin 24"/>
    <property type="match status" value="1"/>
</dbReference>
<evidence type="ECO:0000256" key="12">
    <source>
        <dbReference type="PROSITE-ProRule" id="PRU00043"/>
    </source>
</evidence>
<dbReference type="InterPro" id="IPR027397">
    <property type="entry name" value="Catenin-bd_sf"/>
</dbReference>
<dbReference type="FunFam" id="2.60.40.60:FF:000012">
    <property type="entry name" value="Cadherin 24"/>
    <property type="match status" value="1"/>
</dbReference>
<dbReference type="FunFam" id="2.60.40.60:FF:000008">
    <property type="entry name" value="Cadherin 24"/>
    <property type="match status" value="1"/>
</dbReference>
<dbReference type="Pfam" id="PF00028">
    <property type="entry name" value="Cadherin"/>
    <property type="match status" value="4"/>
</dbReference>
<dbReference type="SMART" id="SM00112">
    <property type="entry name" value="CA"/>
    <property type="match status" value="5"/>
</dbReference>
<dbReference type="GO" id="GO:0007043">
    <property type="term" value="P:cell-cell junction assembly"/>
    <property type="evidence" value="ECO:0007669"/>
    <property type="project" value="TreeGrafter"/>
</dbReference>
<feature type="domain" description="Cadherin" evidence="17">
    <location>
        <begin position="695"/>
        <end position="798"/>
    </location>
</feature>
<keyword evidence="10 16" id="KW-0472">Membrane</keyword>
<organism evidence="18 19">
    <name type="scientific">Cynoglossus semilaevis</name>
    <name type="common">Tongue sole</name>
    <dbReference type="NCBI Taxonomy" id="244447"/>
    <lineage>
        <taxon>Eukaryota</taxon>
        <taxon>Metazoa</taxon>
        <taxon>Chordata</taxon>
        <taxon>Craniata</taxon>
        <taxon>Vertebrata</taxon>
        <taxon>Euteleostomi</taxon>
        <taxon>Actinopterygii</taxon>
        <taxon>Neopterygii</taxon>
        <taxon>Teleostei</taxon>
        <taxon>Neoteleostei</taxon>
        <taxon>Acanthomorphata</taxon>
        <taxon>Carangaria</taxon>
        <taxon>Pleuronectiformes</taxon>
        <taxon>Pleuronectoidei</taxon>
        <taxon>Cynoglossidae</taxon>
        <taxon>Cynoglossinae</taxon>
        <taxon>Cynoglossus</taxon>
    </lineage>
</organism>
<dbReference type="Gene3D" id="4.10.900.10">
    <property type="entry name" value="TCF3-CBD (Catenin binding domain)"/>
    <property type="match status" value="1"/>
</dbReference>
<evidence type="ECO:0000256" key="16">
    <source>
        <dbReference type="SAM" id="Phobius"/>
    </source>
</evidence>
<dbReference type="GO" id="GO:0007156">
    <property type="term" value="P:homophilic cell adhesion via plasma membrane adhesion molecules"/>
    <property type="evidence" value="ECO:0007669"/>
    <property type="project" value="InterPro"/>
</dbReference>
<name>A0A3P8WQ24_CYNSE</name>
<dbReference type="GeneTree" id="ENSGT00940000157512"/>